<evidence type="ECO:0000259" key="4">
    <source>
        <dbReference type="PROSITE" id="PS01124"/>
    </source>
</evidence>
<keyword evidence="2" id="KW-0238">DNA-binding</keyword>
<evidence type="ECO:0000313" key="5">
    <source>
        <dbReference type="EMBL" id="GGH30245.1"/>
    </source>
</evidence>
<evidence type="ECO:0000256" key="1">
    <source>
        <dbReference type="ARBA" id="ARBA00023015"/>
    </source>
</evidence>
<name>A0ABQ1YLZ2_9BACL</name>
<evidence type="ECO:0000313" key="6">
    <source>
        <dbReference type="Proteomes" id="UP000659344"/>
    </source>
</evidence>
<dbReference type="InterPro" id="IPR018060">
    <property type="entry name" value="HTH_AraC"/>
</dbReference>
<dbReference type="SMART" id="SM00342">
    <property type="entry name" value="HTH_ARAC"/>
    <property type="match status" value="1"/>
</dbReference>
<dbReference type="Pfam" id="PF14526">
    <property type="entry name" value="Cass2"/>
    <property type="match status" value="1"/>
</dbReference>
<sequence>MDWLERMNCAMEYIETNLADHISYDKLAQIACCSTYHFQRMFPFITGIQLSEYIRRRRLTLAAFELQTTGAKVIDVALKYGYQSPEAFARAFKNLHGIMPISARDKGVPLKAYPRLTFQISIKGDIEMNYRIEQRGSFEMFGVYGLINSDMNTAFVEVPKFRKTCDDDGSVALMNELLGRFGDTNLHAALYDHSAENFKYMICYNLPQGMEIPERFTKLSVPALTWAIFPEPRCDLQRLRERIYTEWFPTSEYEEVEGPSFEMYYGMAGHDMAEIWIPVKKK</sequence>
<dbReference type="Gene3D" id="3.20.80.10">
    <property type="entry name" value="Regulatory factor, effector binding domain"/>
    <property type="match status" value="1"/>
</dbReference>
<keyword evidence="3" id="KW-0804">Transcription</keyword>
<dbReference type="InterPro" id="IPR009057">
    <property type="entry name" value="Homeodomain-like_sf"/>
</dbReference>
<keyword evidence="6" id="KW-1185">Reference proteome</keyword>
<dbReference type="SMART" id="SM00871">
    <property type="entry name" value="AraC_E_bind"/>
    <property type="match status" value="1"/>
</dbReference>
<dbReference type="SUPFAM" id="SSF55136">
    <property type="entry name" value="Probable bacterial effector-binding domain"/>
    <property type="match status" value="1"/>
</dbReference>
<dbReference type="SUPFAM" id="SSF46689">
    <property type="entry name" value="Homeodomain-like"/>
    <property type="match status" value="2"/>
</dbReference>
<dbReference type="RefSeq" id="WP_188540983.1">
    <property type="nucleotide sequence ID" value="NZ_BMFT01000002.1"/>
</dbReference>
<organism evidence="5 6">
    <name type="scientific">Paenibacillus segetis</name>
    <dbReference type="NCBI Taxonomy" id="1325360"/>
    <lineage>
        <taxon>Bacteria</taxon>
        <taxon>Bacillati</taxon>
        <taxon>Bacillota</taxon>
        <taxon>Bacilli</taxon>
        <taxon>Bacillales</taxon>
        <taxon>Paenibacillaceae</taxon>
        <taxon>Paenibacillus</taxon>
    </lineage>
</organism>
<dbReference type="PROSITE" id="PS01124">
    <property type="entry name" value="HTH_ARAC_FAMILY_2"/>
    <property type="match status" value="1"/>
</dbReference>
<feature type="domain" description="HTH araC/xylS-type" evidence="4">
    <location>
        <begin position="8"/>
        <end position="106"/>
    </location>
</feature>
<protein>
    <submittedName>
        <fullName evidence="5">AraC family transcriptional regulator</fullName>
    </submittedName>
</protein>
<evidence type="ECO:0000256" key="3">
    <source>
        <dbReference type="ARBA" id="ARBA00023163"/>
    </source>
</evidence>
<comment type="caution">
    <text evidence="5">The sequence shown here is derived from an EMBL/GenBank/DDBJ whole genome shotgun (WGS) entry which is preliminary data.</text>
</comment>
<dbReference type="InterPro" id="IPR010499">
    <property type="entry name" value="AraC_E-bd"/>
</dbReference>
<dbReference type="Gene3D" id="1.10.10.60">
    <property type="entry name" value="Homeodomain-like"/>
    <property type="match status" value="2"/>
</dbReference>
<dbReference type="Pfam" id="PF12833">
    <property type="entry name" value="HTH_18"/>
    <property type="match status" value="1"/>
</dbReference>
<gene>
    <name evidence="5" type="ORF">GCM10008013_33220</name>
</gene>
<proteinExistence type="predicted"/>
<keyword evidence="1" id="KW-0805">Transcription regulation</keyword>
<reference evidence="6" key="1">
    <citation type="journal article" date="2019" name="Int. J. Syst. Evol. Microbiol.">
        <title>The Global Catalogue of Microorganisms (GCM) 10K type strain sequencing project: providing services to taxonomists for standard genome sequencing and annotation.</title>
        <authorList>
            <consortium name="The Broad Institute Genomics Platform"/>
            <consortium name="The Broad Institute Genome Sequencing Center for Infectious Disease"/>
            <person name="Wu L."/>
            <person name="Ma J."/>
        </authorList>
    </citation>
    <scope>NUCLEOTIDE SEQUENCE [LARGE SCALE GENOMIC DNA]</scope>
    <source>
        <strain evidence="6">CGMCC 1.12769</strain>
    </source>
</reference>
<dbReference type="InterPro" id="IPR029441">
    <property type="entry name" value="Cass2"/>
</dbReference>
<dbReference type="PANTHER" id="PTHR47504:SF5">
    <property type="entry name" value="RIGHT ORIGIN-BINDING PROTEIN"/>
    <property type="match status" value="1"/>
</dbReference>
<dbReference type="EMBL" id="BMFT01000002">
    <property type="protein sequence ID" value="GGH30245.1"/>
    <property type="molecule type" value="Genomic_DNA"/>
</dbReference>
<dbReference type="InterPro" id="IPR050959">
    <property type="entry name" value="MarA-like"/>
</dbReference>
<dbReference type="InterPro" id="IPR011256">
    <property type="entry name" value="Reg_factor_effector_dom_sf"/>
</dbReference>
<accession>A0ABQ1YLZ2</accession>
<evidence type="ECO:0000256" key="2">
    <source>
        <dbReference type="ARBA" id="ARBA00023125"/>
    </source>
</evidence>
<dbReference type="Proteomes" id="UP000659344">
    <property type="component" value="Unassembled WGS sequence"/>
</dbReference>
<dbReference type="PANTHER" id="PTHR47504">
    <property type="entry name" value="RIGHT ORIGIN-BINDING PROTEIN"/>
    <property type="match status" value="1"/>
</dbReference>